<reference evidence="2 3" key="1">
    <citation type="submission" date="2017-06" db="EMBL/GenBank/DDBJ databases">
        <authorList>
            <person name="Kim H.J."/>
            <person name="Triplett B.A."/>
        </authorList>
    </citation>
    <scope>NUCLEOTIDE SEQUENCE [LARGE SCALE GENOMIC DNA]</scope>
    <source>
        <strain evidence="2 3">SCA</strain>
    </source>
</reference>
<dbReference type="AlphaFoldDB" id="A0A239ATK0"/>
<evidence type="ECO:0000256" key="1">
    <source>
        <dbReference type="SAM" id="Phobius"/>
    </source>
</evidence>
<feature type="transmembrane region" description="Helical" evidence="1">
    <location>
        <begin position="104"/>
        <end position="126"/>
    </location>
</feature>
<dbReference type="EMBL" id="FZOJ01000002">
    <property type="protein sequence ID" value="SNR98652.1"/>
    <property type="molecule type" value="Genomic_DNA"/>
</dbReference>
<keyword evidence="1" id="KW-0812">Transmembrane</keyword>
<protein>
    <submittedName>
        <fullName evidence="2">Uncharacterized membrane protein YczE</fullName>
    </submittedName>
</protein>
<gene>
    <name evidence="2" type="ORF">SAMN05446037_1002240</name>
</gene>
<keyword evidence="1" id="KW-1133">Transmembrane helix</keyword>
<feature type="transmembrane region" description="Helical" evidence="1">
    <location>
        <begin position="44"/>
        <end position="68"/>
    </location>
</feature>
<dbReference type="Proteomes" id="UP000198304">
    <property type="component" value="Unassembled WGS sequence"/>
</dbReference>
<evidence type="ECO:0000313" key="2">
    <source>
        <dbReference type="EMBL" id="SNR98652.1"/>
    </source>
</evidence>
<dbReference type="Pfam" id="PF19700">
    <property type="entry name" value="DUF6198"/>
    <property type="match status" value="1"/>
</dbReference>
<feature type="transmembrane region" description="Helical" evidence="1">
    <location>
        <begin position="6"/>
        <end position="32"/>
    </location>
</feature>
<accession>A0A239ATK0</accession>
<evidence type="ECO:0000313" key="3">
    <source>
        <dbReference type="Proteomes" id="UP000198304"/>
    </source>
</evidence>
<keyword evidence="1" id="KW-0472">Membrane</keyword>
<dbReference type="RefSeq" id="WP_089281422.1">
    <property type="nucleotide sequence ID" value="NZ_FZOJ01000002.1"/>
</dbReference>
<dbReference type="OrthoDB" id="154912at2"/>
<name>A0A239ATK0_9FIRM</name>
<sequence>MKNKKIVMRIIRLFVGLFIFAVGIVMTINANIGLQPWDVLHQGIAVNTNLTIGQASIGVGVLLLLVNFFLGERVGWGTIANILFIGTFMDLIMKNNMIPIGDNFFSGLIMASIGMFLLGLGSYFYLGSELGSGPRDGIMIGLTKRTKKPVSLIRNSIEASALAVGYLLGGFVGIGTVIMALTVGFFVAFAFKIFKFDVSKIQHRFIDEDIKWIKEQLKAKAKERAES</sequence>
<proteinExistence type="predicted"/>
<keyword evidence="3" id="KW-1185">Reference proteome</keyword>
<dbReference type="InterPro" id="IPR038750">
    <property type="entry name" value="YczE/YyaS-like"/>
</dbReference>
<organism evidence="2 3">
    <name type="scientific">Anaerovirgula multivorans</name>
    <dbReference type="NCBI Taxonomy" id="312168"/>
    <lineage>
        <taxon>Bacteria</taxon>
        <taxon>Bacillati</taxon>
        <taxon>Bacillota</taxon>
        <taxon>Clostridia</taxon>
        <taxon>Peptostreptococcales</taxon>
        <taxon>Natronincolaceae</taxon>
        <taxon>Anaerovirgula</taxon>
    </lineage>
</organism>
<feature type="transmembrane region" description="Helical" evidence="1">
    <location>
        <begin position="166"/>
        <end position="194"/>
    </location>
</feature>
<dbReference type="PANTHER" id="PTHR40078">
    <property type="entry name" value="INTEGRAL MEMBRANE PROTEIN-RELATED"/>
    <property type="match status" value="1"/>
</dbReference>
<dbReference type="PANTHER" id="PTHR40078:SF1">
    <property type="entry name" value="INTEGRAL MEMBRANE PROTEIN"/>
    <property type="match status" value="1"/>
</dbReference>